<protein>
    <submittedName>
        <fullName evidence="2">Glycosyltransferase family 2 protein</fullName>
    </submittedName>
</protein>
<dbReference type="InterPro" id="IPR029044">
    <property type="entry name" value="Nucleotide-diphossugar_trans"/>
</dbReference>
<dbReference type="CDD" id="cd04196">
    <property type="entry name" value="GT_2_like_d"/>
    <property type="match status" value="1"/>
</dbReference>
<organism evidence="2 3">
    <name type="scientific">Geoanaerobacter pelophilus</name>
    <dbReference type="NCBI Taxonomy" id="60036"/>
    <lineage>
        <taxon>Bacteria</taxon>
        <taxon>Pseudomonadati</taxon>
        <taxon>Thermodesulfobacteriota</taxon>
        <taxon>Desulfuromonadia</taxon>
        <taxon>Geobacterales</taxon>
        <taxon>Geobacteraceae</taxon>
        <taxon>Geoanaerobacter</taxon>
    </lineage>
</organism>
<comment type="caution">
    <text evidence="2">The sequence shown here is derived from an EMBL/GenBank/DDBJ whole genome shotgun (WGS) entry which is preliminary data.</text>
</comment>
<dbReference type="InterPro" id="IPR050834">
    <property type="entry name" value="Glycosyltransf_2"/>
</dbReference>
<name>A0AAW4LGL6_9BACT</name>
<evidence type="ECO:0000259" key="1">
    <source>
        <dbReference type="Pfam" id="PF00535"/>
    </source>
</evidence>
<dbReference type="Proteomes" id="UP000811899">
    <property type="component" value="Unassembled WGS sequence"/>
</dbReference>
<gene>
    <name evidence="2" type="ORF">KI809_18450</name>
</gene>
<dbReference type="Pfam" id="PF00535">
    <property type="entry name" value="Glycos_transf_2"/>
    <property type="match status" value="1"/>
</dbReference>
<keyword evidence="3" id="KW-1185">Reference proteome</keyword>
<feature type="domain" description="Glycosyltransferase 2-like" evidence="1">
    <location>
        <begin position="1"/>
        <end position="158"/>
    </location>
</feature>
<dbReference type="EMBL" id="JAHCVJ010000010">
    <property type="protein sequence ID" value="MBT0666296.1"/>
    <property type="molecule type" value="Genomic_DNA"/>
</dbReference>
<dbReference type="PANTHER" id="PTHR43685">
    <property type="entry name" value="GLYCOSYLTRANSFERASE"/>
    <property type="match status" value="1"/>
</dbReference>
<proteinExistence type="predicted"/>
<sequence>MATRNGERFIGRQLSSILMQLGHDDEIVISDDSSTDRTIDIILSYADPRIHLLRGNTFFSPVFNFENALRHASGDVIALSDQDDVWLPNKVSVIHRLFENRPSPVYLVVMDGSVIDETDNEIAPSIFGSLRRPGRGIARNIFDNSYIGCCMAFSRELLPIALPFPGKIPMHDMWLGILAEVFGVTAFVSDKTVCYRKHGASMTGFAIRFMPWIQIKRRWFLAMNLLKRWVLMKRRG</sequence>
<reference evidence="2 3" key="1">
    <citation type="submission" date="2021-05" db="EMBL/GenBank/DDBJ databases">
        <title>The draft genome of Geobacter pelophilus DSM 12255.</title>
        <authorList>
            <person name="Xu Z."/>
            <person name="Masuda Y."/>
            <person name="Itoh H."/>
            <person name="Senoo K."/>
        </authorList>
    </citation>
    <scope>NUCLEOTIDE SEQUENCE [LARGE SCALE GENOMIC DNA]</scope>
    <source>
        <strain evidence="2 3">DSM 12255</strain>
    </source>
</reference>
<dbReference type="InterPro" id="IPR001173">
    <property type="entry name" value="Glyco_trans_2-like"/>
</dbReference>
<accession>A0AAW4LGL6</accession>
<dbReference type="SUPFAM" id="SSF53448">
    <property type="entry name" value="Nucleotide-diphospho-sugar transferases"/>
    <property type="match status" value="1"/>
</dbReference>
<dbReference type="Gene3D" id="3.90.550.10">
    <property type="entry name" value="Spore Coat Polysaccharide Biosynthesis Protein SpsA, Chain A"/>
    <property type="match status" value="1"/>
</dbReference>
<evidence type="ECO:0000313" key="2">
    <source>
        <dbReference type="EMBL" id="MBT0666296.1"/>
    </source>
</evidence>
<evidence type="ECO:0000313" key="3">
    <source>
        <dbReference type="Proteomes" id="UP000811899"/>
    </source>
</evidence>
<dbReference type="PANTHER" id="PTHR43685:SF11">
    <property type="entry name" value="GLYCOSYLTRANSFERASE TAGX-RELATED"/>
    <property type="match status" value="1"/>
</dbReference>
<dbReference type="AlphaFoldDB" id="A0AAW4LGL6"/>